<sequence>MSSKPSAIDQWRKYFQSGSTDIFEVIERAIIVAASDYPNEFKLRRDGIAEKLFSCRLTRCIGCERVELAIPEEEQRGVSFKSNSDGTGSGVEGFRGKESNLNSCTTNEKEMNENRGSNYSYDEAEALTEAIEEENQMIGEVLRIKRVLENCEDESSGVLYDSLRRLQLMSLSIQILQATEIGKAVNGLRKHGSKEIRHLSRSLIEGWKEIVAEWVKVSKTTRGADEPKDANCSPDSVNPSIVDEEEEGLPSPPLDEGAFFTTQPTSIELSQFFDGMDDDGNPRNGGDFDKNGENGRKPISENDYVGKRKPQAHHKSNLLKRDKSNQMTKHEIVSRQIKPANSDSTPSRPPRPSLEQKAGKETKLPRKLDMSGNQRRALPGQQDPTIKLKGSEDNFVRQKLEAAKRKLHEGYQQAENAKKQRTIQVMELHDLPKQSLRQKNLHVKSGSHSRWWSNGRN</sequence>
<dbReference type="SMART" id="SM00509">
    <property type="entry name" value="TFS2N"/>
    <property type="match status" value="1"/>
</dbReference>
<feature type="compositionally biased region" description="Basic and acidic residues" evidence="4">
    <location>
        <begin position="286"/>
        <end position="306"/>
    </location>
</feature>
<evidence type="ECO:0000259" key="5">
    <source>
        <dbReference type="PROSITE" id="PS51319"/>
    </source>
</evidence>
<name>A0AAP0HRB3_9MAGN</name>
<dbReference type="Gene3D" id="1.20.930.10">
    <property type="entry name" value="Conserved domain common to transcription factors TFIIS, elongin A, CRSP70"/>
    <property type="match status" value="1"/>
</dbReference>
<dbReference type="InterPro" id="IPR003617">
    <property type="entry name" value="TFIIS/CRSP70_N_sub"/>
</dbReference>
<keyword evidence="7" id="KW-1185">Reference proteome</keyword>
<feature type="compositionally biased region" description="Basic residues" evidence="4">
    <location>
        <begin position="307"/>
        <end position="318"/>
    </location>
</feature>
<feature type="region of interest" description="Disordered" evidence="4">
    <location>
        <begin position="79"/>
        <end position="116"/>
    </location>
</feature>
<dbReference type="AlphaFoldDB" id="A0AAP0HRB3"/>
<dbReference type="EMBL" id="JBBNAE010000009">
    <property type="protein sequence ID" value="KAK9095729.1"/>
    <property type="molecule type" value="Genomic_DNA"/>
</dbReference>
<dbReference type="InterPro" id="IPR035441">
    <property type="entry name" value="TFIIS/LEDGF_dom_sf"/>
</dbReference>
<feature type="region of interest" description="Disordered" evidence="4">
    <location>
        <begin position="271"/>
        <end position="393"/>
    </location>
</feature>
<evidence type="ECO:0000313" key="7">
    <source>
        <dbReference type="Proteomes" id="UP001417504"/>
    </source>
</evidence>
<feature type="region of interest" description="Disordered" evidence="4">
    <location>
        <begin position="221"/>
        <end position="259"/>
    </location>
</feature>
<dbReference type="CDD" id="cd00183">
    <property type="entry name" value="TFIIS_I"/>
    <property type="match status" value="1"/>
</dbReference>
<dbReference type="GO" id="GO:0005634">
    <property type="term" value="C:nucleus"/>
    <property type="evidence" value="ECO:0007669"/>
    <property type="project" value="UniProtKB-SubCell"/>
</dbReference>
<dbReference type="PROSITE" id="PS51319">
    <property type="entry name" value="TFIIS_N"/>
    <property type="match status" value="1"/>
</dbReference>
<dbReference type="Proteomes" id="UP001417504">
    <property type="component" value="Unassembled WGS sequence"/>
</dbReference>
<dbReference type="PANTHER" id="PTHR46554">
    <property type="entry name" value="MEDIATOR OF RNA POLYMERASE II TRANSCRIPTION SUBUNIT 26A-RELATED"/>
    <property type="match status" value="1"/>
</dbReference>
<organism evidence="6 7">
    <name type="scientific">Stephania japonica</name>
    <dbReference type="NCBI Taxonomy" id="461633"/>
    <lineage>
        <taxon>Eukaryota</taxon>
        <taxon>Viridiplantae</taxon>
        <taxon>Streptophyta</taxon>
        <taxon>Embryophyta</taxon>
        <taxon>Tracheophyta</taxon>
        <taxon>Spermatophyta</taxon>
        <taxon>Magnoliopsida</taxon>
        <taxon>Ranunculales</taxon>
        <taxon>Menispermaceae</taxon>
        <taxon>Menispermoideae</taxon>
        <taxon>Cissampelideae</taxon>
        <taxon>Stephania</taxon>
    </lineage>
</organism>
<dbReference type="Pfam" id="PF08711">
    <property type="entry name" value="Med26"/>
    <property type="match status" value="1"/>
</dbReference>
<keyword evidence="2 3" id="KW-0539">Nucleus</keyword>
<evidence type="ECO:0000313" key="6">
    <source>
        <dbReference type="EMBL" id="KAK9095729.1"/>
    </source>
</evidence>
<feature type="compositionally biased region" description="Basic and acidic residues" evidence="4">
    <location>
        <begin position="319"/>
        <end position="333"/>
    </location>
</feature>
<accession>A0AAP0HRB3</accession>
<feature type="compositionally biased region" description="Basic and acidic residues" evidence="4">
    <location>
        <begin position="357"/>
        <end position="369"/>
    </location>
</feature>
<dbReference type="SUPFAM" id="SSF47676">
    <property type="entry name" value="Conserved domain common to transcription factors TFIIS, elongin A, CRSP70"/>
    <property type="match status" value="1"/>
</dbReference>
<dbReference type="InterPro" id="IPR017923">
    <property type="entry name" value="TFIIS_N"/>
</dbReference>
<evidence type="ECO:0000256" key="3">
    <source>
        <dbReference type="PROSITE-ProRule" id="PRU00649"/>
    </source>
</evidence>
<evidence type="ECO:0000256" key="2">
    <source>
        <dbReference type="ARBA" id="ARBA00023242"/>
    </source>
</evidence>
<comment type="subcellular location">
    <subcellularLocation>
        <location evidence="1 3">Nucleus</location>
    </subcellularLocation>
</comment>
<dbReference type="PANTHER" id="PTHR46554:SF2">
    <property type="entry name" value="TFIIS N-TERMINAL DOMAIN-CONTAINING PROTEIN"/>
    <property type="match status" value="1"/>
</dbReference>
<feature type="domain" description="TFIIS N-terminal" evidence="5">
    <location>
        <begin position="139"/>
        <end position="214"/>
    </location>
</feature>
<comment type="caution">
    <text evidence="6">The sequence shown here is derived from an EMBL/GenBank/DDBJ whole genome shotgun (WGS) entry which is preliminary data.</text>
</comment>
<proteinExistence type="predicted"/>
<evidence type="ECO:0000256" key="1">
    <source>
        <dbReference type="ARBA" id="ARBA00004123"/>
    </source>
</evidence>
<protein>
    <recommendedName>
        <fullName evidence="5">TFIIS N-terminal domain-containing protein</fullName>
    </recommendedName>
</protein>
<evidence type="ECO:0000256" key="4">
    <source>
        <dbReference type="SAM" id="MobiDB-lite"/>
    </source>
</evidence>
<gene>
    <name evidence="6" type="ORF">Sjap_021226</name>
</gene>
<reference evidence="6 7" key="1">
    <citation type="submission" date="2024-01" db="EMBL/GenBank/DDBJ databases">
        <title>Genome assemblies of Stephania.</title>
        <authorList>
            <person name="Yang L."/>
        </authorList>
    </citation>
    <scope>NUCLEOTIDE SEQUENCE [LARGE SCALE GENOMIC DNA]</scope>
    <source>
        <strain evidence="6">QJT</strain>
        <tissue evidence="6">Leaf</tissue>
    </source>
</reference>